<dbReference type="InterPro" id="IPR043424">
    <property type="entry name" value="BLT-like"/>
</dbReference>
<dbReference type="AlphaFoldDB" id="A0A6P4ADL8"/>
<evidence type="ECO:0000256" key="1">
    <source>
        <dbReference type="SAM" id="Coils"/>
    </source>
</evidence>
<dbReference type="PANTHER" id="PTHR31071:SF2">
    <property type="entry name" value="ACTIN CYTOSKELETON-REGULATORY COMPLEX PAN-LIKE PROTEIN"/>
    <property type="match status" value="1"/>
</dbReference>
<dbReference type="Proteomes" id="UP001652623">
    <property type="component" value="Chromosome 1"/>
</dbReference>
<feature type="region of interest" description="Disordered" evidence="2">
    <location>
        <begin position="84"/>
        <end position="111"/>
    </location>
</feature>
<protein>
    <submittedName>
        <fullName evidence="4">Uncharacterized protein LOC107419537</fullName>
    </submittedName>
</protein>
<reference evidence="3" key="1">
    <citation type="submission" date="2025-05" db="UniProtKB">
        <authorList>
            <consortium name="RefSeq"/>
        </authorList>
    </citation>
    <scope>NUCLEOTIDE SEQUENCE [LARGE SCALE GENOMIC DNA]</scope>
</reference>
<feature type="region of interest" description="Disordered" evidence="2">
    <location>
        <begin position="1"/>
        <end position="35"/>
    </location>
</feature>
<reference evidence="4" key="2">
    <citation type="submission" date="2025-08" db="UniProtKB">
        <authorList>
            <consortium name="RefSeq"/>
        </authorList>
    </citation>
    <scope>IDENTIFICATION</scope>
    <source>
        <tissue evidence="4">Seedling</tissue>
    </source>
</reference>
<feature type="compositionally biased region" description="Polar residues" evidence="2">
    <location>
        <begin position="579"/>
        <end position="588"/>
    </location>
</feature>
<accession>A0A6P4ADL8</accession>
<keyword evidence="1" id="KW-0175">Coiled coil</keyword>
<feature type="compositionally biased region" description="Basic and acidic residues" evidence="2">
    <location>
        <begin position="515"/>
        <end position="524"/>
    </location>
</feature>
<gene>
    <name evidence="4" type="primary">LOC107419537</name>
</gene>
<dbReference type="RefSeq" id="XP_015883770.3">
    <property type="nucleotide sequence ID" value="XM_016028284.4"/>
</dbReference>
<organism evidence="3 4">
    <name type="scientific">Ziziphus jujuba</name>
    <name type="common">Chinese jujube</name>
    <name type="synonym">Ziziphus sativa</name>
    <dbReference type="NCBI Taxonomy" id="326968"/>
    <lineage>
        <taxon>Eukaryota</taxon>
        <taxon>Viridiplantae</taxon>
        <taxon>Streptophyta</taxon>
        <taxon>Embryophyta</taxon>
        <taxon>Tracheophyta</taxon>
        <taxon>Spermatophyta</taxon>
        <taxon>Magnoliopsida</taxon>
        <taxon>eudicotyledons</taxon>
        <taxon>Gunneridae</taxon>
        <taxon>Pentapetalae</taxon>
        <taxon>rosids</taxon>
        <taxon>fabids</taxon>
        <taxon>Rosales</taxon>
        <taxon>Rhamnaceae</taxon>
        <taxon>Paliureae</taxon>
        <taxon>Ziziphus</taxon>
    </lineage>
</organism>
<evidence type="ECO:0000313" key="3">
    <source>
        <dbReference type="Proteomes" id="UP001652623"/>
    </source>
</evidence>
<dbReference type="InParanoid" id="A0A6P4ADL8"/>
<proteinExistence type="predicted"/>
<keyword evidence="3" id="KW-1185">Reference proteome</keyword>
<evidence type="ECO:0000256" key="2">
    <source>
        <dbReference type="SAM" id="MobiDB-lite"/>
    </source>
</evidence>
<name>A0A6P4ADL8_ZIZJJ</name>
<dbReference type="KEGG" id="zju:107419537"/>
<feature type="region of interest" description="Disordered" evidence="2">
    <location>
        <begin position="579"/>
        <end position="603"/>
    </location>
</feature>
<dbReference type="PANTHER" id="PTHR31071">
    <property type="entry name" value="GB|AAF24581.1"/>
    <property type="match status" value="1"/>
</dbReference>
<sequence>MSNVAGPHFPANSNRRRPSNSRRGRDGRQPSTPLLQWKFVDSKHASGARAAAPFAGINGGTELSARKLAAGLWQLRFKENYRGSGSGGDALPSGRSYRLGPEPGTGRKKFKIPHCRGTGDCGESDQKNVILRRLQSSMSCPRRVLERVTKWDQGYSEASDGIDVSYVYSHPKLLKGQRISNGSVVLDLQAKLAQARVQIRELEAKRELYKKKVKRFLKKLEEERITWKRKEHERNRADVDELMNGLGRERKSRQRMEVINISLANQLANANLSAQQFKKEYEEEKKSRELLEEVCKELAKQIGEDKTKVERLKRETMKVQEELEEERKMLQIAEVWREERVHMKLNDAKLALEGKYCEMNKLITDLETFIRSRSGTLDVSELRKAELILQAVKSITFQDMEEFTYVPQKSDDIFFLLKEIGECEGEMGIGPCISIGSHTYHDSKIQKASPYDNVLDKNPALTYLDCPSDDNSGFANDAQGFDTVYHAEDQGSSYSLEEYNSSHKRVSKGNNVPRSKSECDEHAGQDSPNTEISEVCSVSVKQSKQKASSVSKIWRSYPCNGLYKMIFDEGDKMLSTETISSVGTTSPNRGVDENKRRRNGQWLSSDLANPHITQGMKGCIEWPRANQKSSLKAKNSSEARIDSQKRLIGTVLKQKT</sequence>
<evidence type="ECO:0000313" key="4">
    <source>
        <dbReference type="RefSeq" id="XP_015883770.3"/>
    </source>
</evidence>
<feature type="coiled-coil region" evidence="1">
    <location>
        <begin position="267"/>
        <end position="333"/>
    </location>
</feature>
<dbReference type="GeneID" id="107419537"/>
<feature type="region of interest" description="Disordered" evidence="2">
    <location>
        <begin position="498"/>
        <end position="531"/>
    </location>
</feature>
<feature type="coiled-coil region" evidence="1">
    <location>
        <begin position="185"/>
        <end position="219"/>
    </location>
</feature>